<evidence type="ECO:0000256" key="5">
    <source>
        <dbReference type="HAMAP-Rule" id="MF_00528"/>
    </source>
</evidence>
<comment type="caution">
    <text evidence="5">Lacks conserved residue(s) required for the propagation of feature annotation.</text>
</comment>
<organism evidence="6 7">
    <name type="scientific">Larsenimonas suaedae</name>
    <dbReference type="NCBI Taxonomy" id="1851019"/>
    <lineage>
        <taxon>Bacteria</taxon>
        <taxon>Pseudomonadati</taxon>
        <taxon>Pseudomonadota</taxon>
        <taxon>Gammaproteobacteria</taxon>
        <taxon>Oceanospirillales</taxon>
        <taxon>Halomonadaceae</taxon>
        <taxon>Larsenimonas</taxon>
    </lineage>
</organism>
<dbReference type="EC" id="3.6.1.9" evidence="5"/>
<dbReference type="Proteomes" id="UP001269375">
    <property type="component" value="Unassembled WGS sequence"/>
</dbReference>
<evidence type="ECO:0000256" key="1">
    <source>
        <dbReference type="ARBA" id="ARBA00004496"/>
    </source>
</evidence>
<dbReference type="InterPro" id="IPR003697">
    <property type="entry name" value="Maf-like"/>
</dbReference>
<accession>A0ABU1GVH0</accession>
<keyword evidence="3 5" id="KW-0378">Hydrolase</keyword>
<dbReference type="EMBL" id="JARWAO010000003">
    <property type="protein sequence ID" value="MDR5895825.1"/>
    <property type="molecule type" value="Genomic_DNA"/>
</dbReference>
<evidence type="ECO:0000256" key="3">
    <source>
        <dbReference type="ARBA" id="ARBA00022801"/>
    </source>
</evidence>
<keyword evidence="7" id="KW-1185">Reference proteome</keyword>
<keyword evidence="4 5" id="KW-0546">Nucleotide metabolism</keyword>
<feature type="active site" description="Proton acceptor" evidence="5">
    <location>
        <position position="71"/>
    </location>
</feature>
<dbReference type="PANTHER" id="PTHR43213">
    <property type="entry name" value="BIFUNCTIONAL DTTP/UTP PYROPHOSPHATASE/METHYLTRANSFERASE PROTEIN-RELATED"/>
    <property type="match status" value="1"/>
</dbReference>
<dbReference type="RefSeq" id="WP_285835982.1">
    <property type="nucleotide sequence ID" value="NZ_JAMLJI010000001.1"/>
</dbReference>
<dbReference type="Gene3D" id="3.90.950.10">
    <property type="match status" value="1"/>
</dbReference>
<keyword evidence="2 5" id="KW-0963">Cytoplasm</keyword>
<evidence type="ECO:0000256" key="2">
    <source>
        <dbReference type="ARBA" id="ARBA00022490"/>
    </source>
</evidence>
<sequence length="200" mass="22227">MLALPLVLASRSPARKTLLTRLGLPFDTLSPDIDETPLPDESPEALVRRLGQQKAETVAGIRPDHLVIASDQVALHRNEILGKPGDTQRACAQLARFSGQSVLFLTSLALYHPHHGMRLHVEPYRVHFRTLTQDEIYAYIDKEQPFECAGSFKMEGLGITLFERLEGDDPTALIGLPLIALSRLLTEFDCHPLRNTQGNS</sequence>
<dbReference type="NCBIfam" id="TIGR00172">
    <property type="entry name" value="maf"/>
    <property type="match status" value="1"/>
</dbReference>
<dbReference type="HAMAP" id="MF_00528">
    <property type="entry name" value="Maf"/>
    <property type="match status" value="1"/>
</dbReference>
<name>A0ABU1GVH0_9GAMM</name>
<dbReference type="PIRSF" id="PIRSF006305">
    <property type="entry name" value="Maf"/>
    <property type="match status" value="1"/>
</dbReference>
<comment type="catalytic activity">
    <reaction evidence="5">
        <text>a 2'-deoxyribonucleoside 5'-triphosphate + H2O = a 2'-deoxyribonucleoside 5'-phosphate + diphosphate + H(+)</text>
        <dbReference type="Rhea" id="RHEA:44644"/>
        <dbReference type="ChEBI" id="CHEBI:15377"/>
        <dbReference type="ChEBI" id="CHEBI:15378"/>
        <dbReference type="ChEBI" id="CHEBI:33019"/>
        <dbReference type="ChEBI" id="CHEBI:61560"/>
        <dbReference type="ChEBI" id="CHEBI:65317"/>
        <dbReference type="EC" id="3.6.1.9"/>
    </reaction>
</comment>
<dbReference type="InterPro" id="IPR029001">
    <property type="entry name" value="ITPase-like_fam"/>
</dbReference>
<reference evidence="6 7" key="1">
    <citation type="submission" date="2023-04" db="EMBL/GenBank/DDBJ databases">
        <title>A long-awaited taxogenomic arrangement of the family Halomonadaceae.</title>
        <authorList>
            <person name="De La Haba R."/>
            <person name="Chuvochina M."/>
            <person name="Wittouck S."/>
            <person name="Arahal D.R."/>
            <person name="Sanchez-Porro C."/>
            <person name="Hugenholtz P."/>
            <person name="Ventosa A."/>
        </authorList>
    </citation>
    <scope>NUCLEOTIDE SEQUENCE [LARGE SCALE GENOMIC DNA]</scope>
    <source>
        <strain evidence="6 7">DSM 22428</strain>
    </source>
</reference>
<protein>
    <recommendedName>
        <fullName evidence="5">Nucleoside triphosphate pyrophosphatase</fullName>
        <ecNumber evidence="5">3.6.1.9</ecNumber>
    </recommendedName>
    <alternativeName>
        <fullName evidence="5">Nucleotide pyrophosphatase</fullName>
        <shortName evidence="5">Nucleotide PPase</shortName>
    </alternativeName>
</protein>
<dbReference type="SUPFAM" id="SSF52972">
    <property type="entry name" value="ITPase-like"/>
    <property type="match status" value="1"/>
</dbReference>
<dbReference type="GO" id="GO:0016787">
    <property type="term" value="F:hydrolase activity"/>
    <property type="evidence" value="ECO:0007669"/>
    <property type="project" value="UniProtKB-KW"/>
</dbReference>
<dbReference type="PANTHER" id="PTHR43213:SF10">
    <property type="entry name" value="7-METHYL-GTP PYROPHOSPHATASE"/>
    <property type="match status" value="1"/>
</dbReference>
<comment type="caution">
    <text evidence="6">The sequence shown here is derived from an EMBL/GenBank/DDBJ whole genome shotgun (WGS) entry which is preliminary data.</text>
</comment>
<comment type="function">
    <text evidence="5">Nucleoside triphosphate pyrophosphatase. May have a dual role in cell division arrest and in preventing the incorporation of modified nucleotides into cellular nucleic acids.</text>
</comment>
<dbReference type="Pfam" id="PF02545">
    <property type="entry name" value="Maf"/>
    <property type="match status" value="1"/>
</dbReference>
<proteinExistence type="inferred from homology"/>
<evidence type="ECO:0000313" key="6">
    <source>
        <dbReference type="EMBL" id="MDR5895825.1"/>
    </source>
</evidence>
<evidence type="ECO:0000256" key="4">
    <source>
        <dbReference type="ARBA" id="ARBA00023080"/>
    </source>
</evidence>
<gene>
    <name evidence="6" type="ORF">QC825_07045</name>
</gene>
<evidence type="ECO:0000313" key="7">
    <source>
        <dbReference type="Proteomes" id="UP001269375"/>
    </source>
</evidence>
<comment type="subcellular location">
    <subcellularLocation>
        <location evidence="1 5">Cytoplasm</location>
    </subcellularLocation>
</comment>
<comment type="similarity">
    <text evidence="5">Belongs to the Maf family.</text>
</comment>
<dbReference type="CDD" id="cd00555">
    <property type="entry name" value="Maf"/>
    <property type="match status" value="1"/>
</dbReference>
<comment type="cofactor">
    <cofactor evidence="5">
        <name>a divalent metal cation</name>
        <dbReference type="ChEBI" id="CHEBI:60240"/>
    </cofactor>
</comment>
<comment type="catalytic activity">
    <reaction evidence="5">
        <text>a ribonucleoside 5'-triphosphate + H2O = a ribonucleoside 5'-phosphate + diphosphate + H(+)</text>
        <dbReference type="Rhea" id="RHEA:23996"/>
        <dbReference type="ChEBI" id="CHEBI:15377"/>
        <dbReference type="ChEBI" id="CHEBI:15378"/>
        <dbReference type="ChEBI" id="CHEBI:33019"/>
        <dbReference type="ChEBI" id="CHEBI:58043"/>
        <dbReference type="ChEBI" id="CHEBI:61557"/>
        <dbReference type="EC" id="3.6.1.9"/>
    </reaction>
</comment>